<gene>
    <name evidence="1" type="ORF">ETAA8_28240</name>
</gene>
<dbReference type="KEGG" id="aagg:ETAA8_28240"/>
<sequence>MCDSWKTNTKLKSVGSVPATKFASQFNHVSERVPAPAVILVASEDIYRLGGYK</sequence>
<protein>
    <submittedName>
        <fullName evidence="1">Uncharacterized protein</fullName>
    </submittedName>
</protein>
<organism evidence="1 2">
    <name type="scientific">Anatilimnocola aggregata</name>
    <dbReference type="NCBI Taxonomy" id="2528021"/>
    <lineage>
        <taxon>Bacteria</taxon>
        <taxon>Pseudomonadati</taxon>
        <taxon>Planctomycetota</taxon>
        <taxon>Planctomycetia</taxon>
        <taxon>Pirellulales</taxon>
        <taxon>Pirellulaceae</taxon>
        <taxon>Anatilimnocola</taxon>
    </lineage>
</organism>
<accession>A0A517YBY0</accession>
<evidence type="ECO:0000313" key="2">
    <source>
        <dbReference type="Proteomes" id="UP000315017"/>
    </source>
</evidence>
<keyword evidence="2" id="KW-1185">Reference proteome</keyword>
<dbReference type="EMBL" id="CP036274">
    <property type="protein sequence ID" value="QDU27734.1"/>
    <property type="molecule type" value="Genomic_DNA"/>
</dbReference>
<proteinExistence type="predicted"/>
<dbReference type="AlphaFoldDB" id="A0A517YBY0"/>
<evidence type="ECO:0000313" key="1">
    <source>
        <dbReference type="EMBL" id="QDU27734.1"/>
    </source>
</evidence>
<dbReference type="Proteomes" id="UP000315017">
    <property type="component" value="Chromosome"/>
</dbReference>
<name>A0A517YBY0_9BACT</name>
<reference evidence="1 2" key="1">
    <citation type="submission" date="2019-02" db="EMBL/GenBank/DDBJ databases">
        <title>Deep-cultivation of Planctomycetes and their phenomic and genomic characterization uncovers novel biology.</title>
        <authorList>
            <person name="Wiegand S."/>
            <person name="Jogler M."/>
            <person name="Boedeker C."/>
            <person name="Pinto D."/>
            <person name="Vollmers J."/>
            <person name="Rivas-Marin E."/>
            <person name="Kohn T."/>
            <person name="Peeters S.H."/>
            <person name="Heuer A."/>
            <person name="Rast P."/>
            <person name="Oberbeckmann S."/>
            <person name="Bunk B."/>
            <person name="Jeske O."/>
            <person name="Meyerdierks A."/>
            <person name="Storesund J.E."/>
            <person name="Kallscheuer N."/>
            <person name="Luecker S."/>
            <person name="Lage O.M."/>
            <person name="Pohl T."/>
            <person name="Merkel B.J."/>
            <person name="Hornburger P."/>
            <person name="Mueller R.-W."/>
            <person name="Bruemmer F."/>
            <person name="Labrenz M."/>
            <person name="Spormann A.M."/>
            <person name="Op den Camp H."/>
            <person name="Overmann J."/>
            <person name="Amann R."/>
            <person name="Jetten M.S.M."/>
            <person name="Mascher T."/>
            <person name="Medema M.H."/>
            <person name="Devos D.P."/>
            <person name="Kaster A.-K."/>
            <person name="Ovreas L."/>
            <person name="Rohde M."/>
            <person name="Galperin M.Y."/>
            <person name="Jogler C."/>
        </authorList>
    </citation>
    <scope>NUCLEOTIDE SEQUENCE [LARGE SCALE GENOMIC DNA]</scope>
    <source>
        <strain evidence="1 2">ETA_A8</strain>
    </source>
</reference>